<evidence type="ECO:0008006" key="4">
    <source>
        <dbReference type="Google" id="ProtNLM"/>
    </source>
</evidence>
<feature type="region of interest" description="Disordered" evidence="1">
    <location>
        <begin position="97"/>
        <end position="156"/>
    </location>
</feature>
<reference evidence="2" key="1">
    <citation type="submission" date="2018-05" db="EMBL/GenBank/DDBJ databases">
        <title>Draft genome of Mucuna pruriens seed.</title>
        <authorList>
            <person name="Nnadi N.E."/>
            <person name="Vos R."/>
            <person name="Hasami M.H."/>
            <person name="Devisetty U.K."/>
            <person name="Aguiy J.C."/>
        </authorList>
    </citation>
    <scope>NUCLEOTIDE SEQUENCE [LARGE SCALE GENOMIC DNA]</scope>
    <source>
        <strain evidence="2">JCA_2017</strain>
    </source>
</reference>
<evidence type="ECO:0000256" key="1">
    <source>
        <dbReference type="SAM" id="MobiDB-lite"/>
    </source>
</evidence>
<dbReference type="Proteomes" id="UP000257109">
    <property type="component" value="Unassembled WGS sequence"/>
</dbReference>
<feature type="non-terminal residue" evidence="2">
    <location>
        <position position="247"/>
    </location>
</feature>
<sequence>EETPKLEGTAIKGRLKRIQEEVQHNLAILKDQGEDQGVHTLYHLNAAPKQEESMAFEVVWANHHHEGLSPKSKYIIDTMNEHREKLDLVGKGLDVVQKDTQSTNDKDGVEGGNYSDRNRSSWSYKEERHERHERNRQEERGGRHERCDRREEDRRDELDMSKCKIPTFLRNCKPEFYIDWELKVEQESKSMEEYHKEMKMDLFRAQLRESKEATMAIFLHELNREIQDVVELQNYVTNNVIDTLPNH</sequence>
<proteinExistence type="predicted"/>
<keyword evidence="3" id="KW-1185">Reference proteome</keyword>
<comment type="caution">
    <text evidence="2">The sequence shown here is derived from an EMBL/GenBank/DDBJ whole genome shotgun (WGS) entry which is preliminary data.</text>
</comment>
<evidence type="ECO:0000313" key="3">
    <source>
        <dbReference type="Proteomes" id="UP000257109"/>
    </source>
</evidence>
<feature type="non-terminal residue" evidence="2">
    <location>
        <position position="1"/>
    </location>
</feature>
<organism evidence="2 3">
    <name type="scientific">Mucuna pruriens</name>
    <name type="common">Velvet bean</name>
    <name type="synonym">Dolichos pruriens</name>
    <dbReference type="NCBI Taxonomy" id="157652"/>
    <lineage>
        <taxon>Eukaryota</taxon>
        <taxon>Viridiplantae</taxon>
        <taxon>Streptophyta</taxon>
        <taxon>Embryophyta</taxon>
        <taxon>Tracheophyta</taxon>
        <taxon>Spermatophyta</taxon>
        <taxon>Magnoliopsida</taxon>
        <taxon>eudicotyledons</taxon>
        <taxon>Gunneridae</taxon>
        <taxon>Pentapetalae</taxon>
        <taxon>rosids</taxon>
        <taxon>fabids</taxon>
        <taxon>Fabales</taxon>
        <taxon>Fabaceae</taxon>
        <taxon>Papilionoideae</taxon>
        <taxon>50 kb inversion clade</taxon>
        <taxon>NPAAA clade</taxon>
        <taxon>indigoferoid/millettioid clade</taxon>
        <taxon>Phaseoleae</taxon>
        <taxon>Mucuna</taxon>
    </lineage>
</organism>
<dbReference type="EMBL" id="QJKJ01003509">
    <property type="protein sequence ID" value="RDX98103.1"/>
    <property type="molecule type" value="Genomic_DNA"/>
</dbReference>
<gene>
    <name evidence="2" type="ORF">CR513_19030</name>
</gene>
<feature type="compositionally biased region" description="Basic and acidic residues" evidence="1">
    <location>
        <begin position="116"/>
        <end position="156"/>
    </location>
</feature>
<accession>A0A371H613</accession>
<name>A0A371H613_MUCPR</name>
<protein>
    <recommendedName>
        <fullName evidence="4">Retrotransposon gag domain-containing protein</fullName>
    </recommendedName>
</protein>
<dbReference type="AlphaFoldDB" id="A0A371H613"/>
<evidence type="ECO:0000313" key="2">
    <source>
        <dbReference type="EMBL" id="RDX98103.1"/>
    </source>
</evidence>